<keyword evidence="6 17" id="KW-1003">Cell membrane</keyword>
<feature type="binding site" evidence="17">
    <location>
        <position position="80"/>
    </location>
    <ligand>
        <name>a CDP-1,2-diacyl-sn-glycerol</name>
        <dbReference type="ChEBI" id="CHEBI:58332"/>
    </ligand>
</feature>
<evidence type="ECO:0000256" key="2">
    <source>
        <dbReference type="ARBA" id="ARBA00004805"/>
    </source>
</evidence>
<evidence type="ECO:0000256" key="8">
    <source>
        <dbReference type="ARBA" id="ARBA00022692"/>
    </source>
</evidence>
<evidence type="ECO:0000256" key="5">
    <source>
        <dbReference type="ARBA" id="ARBA00011738"/>
    </source>
</evidence>
<feature type="binding site" evidence="17">
    <location>
        <position position="74"/>
    </location>
    <ligand>
        <name>a CDP-1,2-diacyl-sn-glycerol</name>
        <dbReference type="ChEBI" id="CHEBI:58332"/>
    </ligand>
</feature>
<comment type="caution">
    <text evidence="19">The sequence shown here is derived from an EMBL/GenBank/DDBJ whole genome shotgun (WGS) entry which is preliminary data.</text>
</comment>
<comment type="pathway">
    <text evidence="2 17">Phospholipid metabolism; phosphatidylinositol phosphate biosynthesis.</text>
</comment>
<keyword evidence="17" id="KW-0443">Lipid metabolism</keyword>
<keyword evidence="11 17" id="KW-1133">Transmembrane helix</keyword>
<evidence type="ECO:0000313" key="20">
    <source>
        <dbReference type="Proteomes" id="UP000306985"/>
    </source>
</evidence>
<feature type="transmembrane region" description="Helical" evidence="17">
    <location>
        <begin position="52"/>
        <end position="72"/>
    </location>
</feature>
<evidence type="ECO:0000256" key="7">
    <source>
        <dbReference type="ARBA" id="ARBA00022679"/>
    </source>
</evidence>
<keyword evidence="17" id="KW-1208">Phospholipid metabolism</keyword>
<comment type="subunit">
    <text evidence="5 17">Homodimer.</text>
</comment>
<feature type="binding site" evidence="17">
    <location>
        <position position="69"/>
    </location>
    <ligand>
        <name>Mg(2+)</name>
        <dbReference type="ChEBI" id="CHEBI:18420"/>
        <label>1</label>
    </ligand>
</feature>
<dbReference type="InterPro" id="IPR000462">
    <property type="entry name" value="CDP-OH_P_trans"/>
</dbReference>
<evidence type="ECO:0000256" key="16">
    <source>
        <dbReference type="ARBA" id="ARBA00048865"/>
    </source>
</evidence>
<keyword evidence="12 17" id="KW-0472">Membrane</keyword>
<comment type="cofactor">
    <cofactor evidence="17">
        <name>Mg(2+)</name>
        <dbReference type="ChEBI" id="CHEBI:18420"/>
    </cofactor>
    <text evidence="17">Contains a di-nuclear catalytic Mg(2+) center.</text>
</comment>
<dbReference type="Gene3D" id="1.20.120.1760">
    <property type="match status" value="1"/>
</dbReference>
<protein>
    <recommendedName>
        <fullName evidence="14 17">Phosphatidylinositol phosphate synthase</fullName>
        <shortName evidence="17">PIP synthase</shortName>
        <ecNumber evidence="17">2.7.8.-</ecNumber>
    </recommendedName>
    <alternativeName>
        <fullName evidence="15 17">CDP-diacylglycerol--D-myo-inositol-3-phosphate 3-phosphatidyltransferase</fullName>
    </alternativeName>
</protein>
<dbReference type="NCBIfam" id="NF045883">
    <property type="entry name" value="PIPSynth"/>
    <property type="match status" value="1"/>
</dbReference>
<evidence type="ECO:0000256" key="13">
    <source>
        <dbReference type="ARBA" id="ARBA00023935"/>
    </source>
</evidence>
<comment type="catalytic activity">
    <reaction evidence="13 17">
        <text>1,2-di-(9Z-octadecenoyl)-sn-glycero-3-cytidine-5'-diphosphate + 1D-myo-inositol 3-phosphate = 1,2-di-(9Z-octadecenoyl)-sn-glycero-3-phospho-(1D-myo-inositol-3-phosphate) + CMP + H(+)</text>
        <dbReference type="Rhea" id="RHEA:61216"/>
        <dbReference type="ChEBI" id="CHEBI:15378"/>
        <dbReference type="ChEBI" id="CHEBI:58401"/>
        <dbReference type="ChEBI" id="CHEBI:60377"/>
        <dbReference type="ChEBI" id="CHEBI:85356"/>
        <dbReference type="ChEBI" id="CHEBI:144472"/>
    </reaction>
</comment>
<dbReference type="EMBL" id="SZZH01000001">
    <property type="protein sequence ID" value="TKV60325.1"/>
    <property type="molecule type" value="Genomic_DNA"/>
</dbReference>
<evidence type="ECO:0000256" key="10">
    <source>
        <dbReference type="ARBA" id="ARBA00022842"/>
    </source>
</evidence>
<keyword evidence="9 17" id="KW-0479">Metal-binding</keyword>
<feature type="binding site" evidence="17">
    <location>
        <begin position="29"/>
        <end position="32"/>
    </location>
    <ligand>
        <name>a CDP-1,2-diacyl-sn-glycerol</name>
        <dbReference type="ChEBI" id="CHEBI:58332"/>
    </ligand>
</feature>
<dbReference type="AlphaFoldDB" id="A0A4V6CTN2"/>
<feature type="binding site" evidence="17">
    <location>
        <position position="70"/>
    </location>
    <ligand>
        <name>a CDP-1,2-diacyl-sn-glycerol</name>
        <dbReference type="ChEBI" id="CHEBI:58332"/>
    </ligand>
</feature>
<keyword evidence="20" id="KW-1185">Reference proteome</keyword>
<dbReference type="EC" id="2.7.8.-" evidence="17"/>
<keyword evidence="17" id="KW-0594">Phospholipid biosynthesis</keyword>
<accession>A0A4V6CTN2</accession>
<dbReference type="GO" id="GO:0008654">
    <property type="term" value="P:phospholipid biosynthetic process"/>
    <property type="evidence" value="ECO:0007669"/>
    <property type="project" value="UniProtKB-UniRule"/>
</dbReference>
<keyword evidence="17" id="KW-0444">Lipid biosynthesis</keyword>
<dbReference type="GO" id="GO:0005886">
    <property type="term" value="C:plasma membrane"/>
    <property type="evidence" value="ECO:0007669"/>
    <property type="project" value="UniProtKB-SubCell"/>
</dbReference>
<feature type="binding site" evidence="17">
    <location>
        <position position="91"/>
    </location>
    <ligand>
        <name>Mg(2+)</name>
        <dbReference type="ChEBI" id="CHEBI:18420"/>
        <label>2</label>
    </ligand>
</feature>
<keyword evidence="8 17" id="KW-0812">Transmembrane</keyword>
<dbReference type="InterPro" id="IPR043130">
    <property type="entry name" value="CDP-OH_PTrfase_TM_dom"/>
</dbReference>
<gene>
    <name evidence="19" type="ORF">FDO65_00965</name>
</gene>
<evidence type="ECO:0000256" key="15">
    <source>
        <dbReference type="ARBA" id="ARBA00033137"/>
    </source>
</evidence>
<feature type="binding site" evidence="17">
    <location>
        <position position="66"/>
    </location>
    <ligand>
        <name>Mg(2+)</name>
        <dbReference type="ChEBI" id="CHEBI:18420"/>
        <label>2</label>
    </ligand>
</feature>
<dbReference type="InterPro" id="IPR048254">
    <property type="entry name" value="CDP_ALCOHOL_P_TRANSF_CS"/>
</dbReference>
<proteinExistence type="inferred from homology"/>
<dbReference type="OrthoDB" id="116551at2"/>
<dbReference type="UniPathway" id="UPA00220"/>
<keyword evidence="10 17" id="KW-0460">Magnesium</keyword>
<dbReference type="InterPro" id="IPR044268">
    <property type="entry name" value="PIP_synthase_PgsA1"/>
</dbReference>
<dbReference type="Pfam" id="PF01066">
    <property type="entry name" value="CDP-OH_P_transf"/>
    <property type="match status" value="1"/>
</dbReference>
<organism evidence="19 20">
    <name type="scientific">Nakamurella flava</name>
    <dbReference type="NCBI Taxonomy" id="2576308"/>
    <lineage>
        <taxon>Bacteria</taxon>
        <taxon>Bacillati</taxon>
        <taxon>Actinomycetota</taxon>
        <taxon>Actinomycetes</taxon>
        <taxon>Nakamurellales</taxon>
        <taxon>Nakamurellaceae</taxon>
        <taxon>Nakamurella</taxon>
    </lineage>
</organism>
<evidence type="ECO:0000256" key="12">
    <source>
        <dbReference type="ARBA" id="ARBA00023136"/>
    </source>
</evidence>
<evidence type="ECO:0000256" key="1">
    <source>
        <dbReference type="ARBA" id="ARBA00004651"/>
    </source>
</evidence>
<comment type="similarity">
    <text evidence="4 17 18">Belongs to the CDP-alcohol phosphatidyltransferase class-I family.</text>
</comment>
<dbReference type="GO" id="GO:0016780">
    <property type="term" value="F:phosphotransferase activity, for other substituted phosphate groups"/>
    <property type="evidence" value="ECO:0007669"/>
    <property type="project" value="UniProtKB-UniRule"/>
</dbReference>
<evidence type="ECO:0000313" key="19">
    <source>
        <dbReference type="EMBL" id="TKV60325.1"/>
    </source>
</evidence>
<feature type="transmembrane region" description="Helical" evidence="17">
    <location>
        <begin position="113"/>
        <end position="131"/>
    </location>
</feature>
<feature type="transmembrane region" description="Helical" evidence="17">
    <location>
        <begin position="175"/>
        <end position="191"/>
    </location>
</feature>
<keyword evidence="7 17" id="KW-0808">Transferase</keyword>
<dbReference type="PROSITE" id="PS00379">
    <property type="entry name" value="CDP_ALCOHOL_P_TRANSF"/>
    <property type="match status" value="1"/>
</dbReference>
<evidence type="ECO:0000256" key="14">
    <source>
        <dbReference type="ARBA" id="ARBA00024082"/>
    </source>
</evidence>
<evidence type="ECO:0000256" key="9">
    <source>
        <dbReference type="ARBA" id="ARBA00022723"/>
    </source>
</evidence>
<name>A0A4V6CTN2_9ACTN</name>
<comment type="catalytic activity">
    <reaction evidence="16 17">
        <text>a CDP-1,2-diacyl-sn-glycerol + 1D-myo-inositol 3-phosphate = a 1,2-diacyl-sn-glycero-3-phospho-(1D-myo-inositol-3-phosphate) + CMP + H(+)</text>
        <dbReference type="Rhea" id="RHEA:60504"/>
        <dbReference type="ChEBI" id="CHEBI:15378"/>
        <dbReference type="ChEBI" id="CHEBI:58088"/>
        <dbReference type="ChEBI" id="CHEBI:58332"/>
        <dbReference type="ChEBI" id="CHEBI:58401"/>
        <dbReference type="ChEBI" id="CHEBI:60377"/>
    </reaction>
</comment>
<evidence type="ECO:0000256" key="17">
    <source>
        <dbReference type="HAMAP-Rule" id="MF_02241"/>
    </source>
</evidence>
<feature type="transmembrane region" description="Helical" evidence="17">
    <location>
        <begin position="21"/>
        <end position="46"/>
    </location>
</feature>
<reference evidence="19 20" key="1">
    <citation type="submission" date="2019-05" db="EMBL/GenBank/DDBJ databases">
        <title>Nakamurella sp. N5BH11, whole genome shotgun sequence.</title>
        <authorList>
            <person name="Tuo L."/>
        </authorList>
    </citation>
    <scope>NUCLEOTIDE SEQUENCE [LARGE SCALE GENOMIC DNA]</scope>
    <source>
        <strain evidence="19 20">N5BH11</strain>
    </source>
</reference>
<evidence type="ECO:0000256" key="3">
    <source>
        <dbReference type="ARBA" id="ARBA00005189"/>
    </source>
</evidence>
<dbReference type="Proteomes" id="UP000306985">
    <property type="component" value="Unassembled WGS sequence"/>
</dbReference>
<comment type="pathway">
    <text evidence="3">Lipid metabolism.</text>
</comment>
<evidence type="ECO:0000256" key="6">
    <source>
        <dbReference type="ARBA" id="ARBA00022475"/>
    </source>
</evidence>
<evidence type="ECO:0000256" key="11">
    <source>
        <dbReference type="ARBA" id="ARBA00022989"/>
    </source>
</evidence>
<sequence>MLNSLARASVSKVTDPIGRGLLRSGLTPDLITIVGTIGVIAGSVALLATGHLFWGTMVVTFFVLMDLVDGAMARARGYGTDFGVVLDASCDRIADGAVFGALTFYAFGQGDTVLGVAGLLCLVTGQVISYVKARADSVDLPIGGALAERAERNILGLVGAGLAGLGVPYALDVALWLLAAAGIVTVVQRLVQVRQAAVRAAADPTRHRTGRPAL</sequence>
<feature type="active site" description="Proton acceptor" evidence="17">
    <location>
        <position position="91"/>
    </location>
</feature>
<feature type="binding site" evidence="17">
    <location>
        <position position="87"/>
    </location>
    <ligand>
        <name>Mg(2+)</name>
        <dbReference type="ChEBI" id="CHEBI:18420"/>
        <label>1</label>
    </ligand>
</feature>
<dbReference type="RefSeq" id="WP_137447628.1">
    <property type="nucleotide sequence ID" value="NZ_SZZH01000001.1"/>
</dbReference>
<dbReference type="HAMAP" id="MF_02241">
    <property type="entry name" value="PIP_synthase"/>
    <property type="match status" value="1"/>
</dbReference>
<feature type="binding site" evidence="17">
    <location>
        <position position="66"/>
    </location>
    <ligand>
        <name>Mg(2+)</name>
        <dbReference type="ChEBI" id="CHEBI:18420"/>
        <label>1</label>
    </ligand>
</feature>
<comment type="caution">
    <text evidence="17">Lacks conserved residue(s) required for the propagation of feature annotation.</text>
</comment>
<evidence type="ECO:0000256" key="4">
    <source>
        <dbReference type="ARBA" id="ARBA00010441"/>
    </source>
</evidence>
<comment type="subcellular location">
    <subcellularLocation>
        <location evidence="1 17">Cell membrane</location>
        <topology evidence="1 17">Multi-pass membrane protein</topology>
    </subcellularLocation>
</comment>
<feature type="binding site" evidence="17">
    <location>
        <position position="87"/>
    </location>
    <ligand>
        <name>Mg(2+)</name>
        <dbReference type="ChEBI" id="CHEBI:18420"/>
        <label>2</label>
    </ligand>
</feature>
<dbReference type="GO" id="GO:0000287">
    <property type="term" value="F:magnesium ion binding"/>
    <property type="evidence" value="ECO:0007669"/>
    <property type="project" value="UniProtKB-UniRule"/>
</dbReference>
<comment type="function">
    <text evidence="17">Catalyzes the conjugation of the 1'-hydroxyl group of D-myo-inositol-3-phosphate (also named L-myo-inositol-1-phosphate) with a lipid tail of cytidine diphosphate diacylglycerol (CDP-DAG), forming phosphatidylinositol phosphate (PIP) and CMP. PIP is a precursor of phosphatidylinositol (PI) which is an essential lipid required for cell wall formation.</text>
</comment>
<evidence type="ECO:0000256" key="18">
    <source>
        <dbReference type="RuleBase" id="RU003750"/>
    </source>
</evidence>